<evidence type="ECO:0000313" key="1">
    <source>
        <dbReference type="EMBL" id="KAB1638671.1"/>
    </source>
</evidence>
<protein>
    <submittedName>
        <fullName evidence="1">Uncharacterized protein</fullName>
    </submittedName>
</protein>
<sequence>MGQYLHRKDEEGEAMGTMMMYKCNDCGFSKELHLESGMMLPNASEKLKAAIASGEYGPELKGAYEECELPVVCPESKVYECPRCGYWDVYQNASVYEPTDVAAARKKRFGAKTVAEWGEIPYVFEHELESDEYRLAREFTPSCPKCGEGMHTHQSHAVKNGGAAKLKCPHCGASNGSLEFFGCWD</sequence>
<dbReference type="AlphaFoldDB" id="A0A6N6NQM7"/>
<accession>A0A6N6NQM7</accession>
<organism evidence="1 2">
    <name type="scientific">Ellagibacter isourolithinifaciens</name>
    <dbReference type="NCBI Taxonomy" id="2137581"/>
    <lineage>
        <taxon>Bacteria</taxon>
        <taxon>Bacillati</taxon>
        <taxon>Actinomycetota</taxon>
        <taxon>Coriobacteriia</taxon>
        <taxon>Eggerthellales</taxon>
        <taxon>Eggerthellaceae</taxon>
        <taxon>Ellagibacter</taxon>
    </lineage>
</organism>
<proteinExistence type="predicted"/>
<keyword evidence="2" id="KW-1185">Reference proteome</keyword>
<dbReference type="EMBL" id="WAJR01000024">
    <property type="protein sequence ID" value="KAB1638671.1"/>
    <property type="molecule type" value="Genomic_DNA"/>
</dbReference>
<evidence type="ECO:0000313" key="2">
    <source>
        <dbReference type="Proteomes" id="UP000468668"/>
    </source>
</evidence>
<comment type="caution">
    <text evidence="1">The sequence shown here is derived from an EMBL/GenBank/DDBJ whole genome shotgun (WGS) entry which is preliminary data.</text>
</comment>
<gene>
    <name evidence="1" type="ORF">F8C90_08540</name>
</gene>
<name>A0A6N6NQM7_9ACTN</name>
<reference evidence="1 2" key="1">
    <citation type="submission" date="2019-09" db="EMBL/GenBank/DDBJ databases">
        <title>Whole genome shotgun sequencing (WGS) of Ellagibacter isourolithinifaciens DSM 104140(T) and Adlercreutzia muris DSM 29508(T).</title>
        <authorList>
            <person name="Stoll D.A."/>
            <person name="Danylec N."/>
            <person name="Huch M."/>
        </authorList>
    </citation>
    <scope>NUCLEOTIDE SEQUENCE [LARGE SCALE GENOMIC DNA]</scope>
    <source>
        <strain evidence="1 2">DSM 104140</strain>
    </source>
</reference>
<dbReference type="Proteomes" id="UP000468668">
    <property type="component" value="Unassembled WGS sequence"/>
</dbReference>